<name>A0A1Y1QV42_9GAMM</name>
<comment type="caution">
    <text evidence="1">The sequence shown here is derived from an EMBL/GenBank/DDBJ whole genome shotgun (WGS) entry which is preliminary data.</text>
</comment>
<gene>
    <name evidence="1" type="ORF">BWK73_09275</name>
</gene>
<sequence>MTNAYPPQPPAVFVATHQDSKGNPYMLAADIYWDDYGAPAGHSTSPRVALKPLHQETKPFHQLQLGV</sequence>
<reference evidence="1 2" key="1">
    <citation type="submission" date="2017-01" db="EMBL/GenBank/DDBJ databases">
        <title>Novel large sulfur bacteria in the metagenomes of groundwater-fed chemosynthetic microbial mats in the Lake Huron basin.</title>
        <authorList>
            <person name="Sharrar A.M."/>
            <person name="Flood B.E."/>
            <person name="Bailey J.V."/>
            <person name="Jones D.S."/>
            <person name="Biddanda B."/>
            <person name="Ruberg S.A."/>
            <person name="Marcus D.N."/>
            <person name="Dick G.J."/>
        </authorList>
    </citation>
    <scope>NUCLEOTIDE SEQUENCE [LARGE SCALE GENOMIC DNA]</scope>
    <source>
        <strain evidence="1">A8</strain>
    </source>
</reference>
<dbReference type="AlphaFoldDB" id="A0A1Y1QV42"/>
<evidence type="ECO:0000313" key="1">
    <source>
        <dbReference type="EMBL" id="OQX14575.1"/>
    </source>
</evidence>
<evidence type="ECO:0000313" key="2">
    <source>
        <dbReference type="Proteomes" id="UP000192491"/>
    </source>
</evidence>
<protein>
    <submittedName>
        <fullName evidence="1">Uncharacterized protein</fullName>
    </submittedName>
</protein>
<proteinExistence type="predicted"/>
<accession>A0A1Y1QV42</accession>
<organism evidence="1 2">
    <name type="scientific">Thiothrix lacustris</name>
    <dbReference type="NCBI Taxonomy" id="525917"/>
    <lineage>
        <taxon>Bacteria</taxon>
        <taxon>Pseudomonadati</taxon>
        <taxon>Pseudomonadota</taxon>
        <taxon>Gammaproteobacteria</taxon>
        <taxon>Thiotrichales</taxon>
        <taxon>Thiotrichaceae</taxon>
        <taxon>Thiothrix</taxon>
    </lineage>
</organism>
<dbReference type="Proteomes" id="UP000192491">
    <property type="component" value="Unassembled WGS sequence"/>
</dbReference>
<dbReference type="EMBL" id="MTEJ01000027">
    <property type="protein sequence ID" value="OQX14575.1"/>
    <property type="molecule type" value="Genomic_DNA"/>
</dbReference>